<keyword evidence="3" id="KW-0378">Hydrolase</keyword>
<dbReference type="InterPro" id="IPR032259">
    <property type="entry name" value="HIBYL-CoA-H"/>
</dbReference>
<organism evidence="5 6">
    <name type="scientific">Sneathiella chinensis</name>
    <dbReference type="NCBI Taxonomy" id="349750"/>
    <lineage>
        <taxon>Bacteria</taxon>
        <taxon>Pseudomonadati</taxon>
        <taxon>Pseudomonadota</taxon>
        <taxon>Alphaproteobacteria</taxon>
        <taxon>Sneathiellales</taxon>
        <taxon>Sneathiellaceae</taxon>
        <taxon>Sneathiella</taxon>
    </lineage>
</organism>
<dbReference type="PANTHER" id="PTHR43176">
    <property type="entry name" value="3-HYDROXYISOBUTYRYL-COA HYDROLASE-RELATED"/>
    <property type="match status" value="1"/>
</dbReference>
<dbReference type="Pfam" id="PF16113">
    <property type="entry name" value="ECH_2"/>
    <property type="match status" value="1"/>
</dbReference>
<evidence type="ECO:0000256" key="3">
    <source>
        <dbReference type="ARBA" id="ARBA00022801"/>
    </source>
</evidence>
<keyword evidence="6" id="KW-1185">Reference proteome</keyword>
<evidence type="ECO:0000259" key="4">
    <source>
        <dbReference type="Pfam" id="PF16113"/>
    </source>
</evidence>
<dbReference type="SUPFAM" id="SSF52096">
    <property type="entry name" value="ClpP/crotonase"/>
    <property type="match status" value="1"/>
</dbReference>
<dbReference type="NCBIfam" id="NF004127">
    <property type="entry name" value="PRK05617.1"/>
    <property type="match status" value="1"/>
</dbReference>
<evidence type="ECO:0000313" key="5">
    <source>
        <dbReference type="EMBL" id="GLQ06459.1"/>
    </source>
</evidence>
<dbReference type="InterPro" id="IPR029045">
    <property type="entry name" value="ClpP/crotonase-like_dom_sf"/>
</dbReference>
<accession>A0ABQ5U5A6</accession>
<protein>
    <recommendedName>
        <fullName evidence="2">3-hydroxyisobutyryl-CoA hydrolase</fullName>
        <ecNumber evidence="2">3.1.2.4</ecNumber>
    </recommendedName>
</protein>
<feature type="domain" description="Enoyl-CoA hydratase/isomerase" evidence="4">
    <location>
        <begin position="19"/>
        <end position="346"/>
    </location>
</feature>
<reference evidence="5" key="2">
    <citation type="submission" date="2023-01" db="EMBL/GenBank/DDBJ databases">
        <title>Draft genome sequence of Sneathiella chinensis strain NBRC 103408.</title>
        <authorList>
            <person name="Sun Q."/>
            <person name="Mori K."/>
        </authorList>
    </citation>
    <scope>NUCLEOTIDE SEQUENCE</scope>
    <source>
        <strain evidence="5">NBRC 103408</strain>
    </source>
</reference>
<dbReference type="CDD" id="cd06558">
    <property type="entry name" value="crotonase-like"/>
    <property type="match status" value="1"/>
</dbReference>
<dbReference type="InterPro" id="IPR045004">
    <property type="entry name" value="ECH_dom"/>
</dbReference>
<gene>
    <name evidence="5" type="ORF">GCM10007924_16800</name>
</gene>
<evidence type="ECO:0000313" key="6">
    <source>
        <dbReference type="Proteomes" id="UP001161409"/>
    </source>
</evidence>
<dbReference type="EC" id="3.1.2.4" evidence="2"/>
<dbReference type="PANTHER" id="PTHR43176:SF3">
    <property type="entry name" value="3-HYDROXYISOBUTYRYL-COA HYDROLASE, MITOCHONDRIAL"/>
    <property type="match status" value="1"/>
</dbReference>
<proteinExistence type="predicted"/>
<comment type="caution">
    <text evidence="5">The sequence shown here is derived from an EMBL/GenBank/DDBJ whole genome shotgun (WGS) entry which is preliminary data.</text>
</comment>
<comment type="catalytic activity">
    <reaction evidence="1">
        <text>3-hydroxy-2-methylpropanoyl-CoA + H2O = 3-hydroxy-2-methylpropanoate + CoA + H(+)</text>
        <dbReference type="Rhea" id="RHEA:20888"/>
        <dbReference type="ChEBI" id="CHEBI:11805"/>
        <dbReference type="ChEBI" id="CHEBI:15377"/>
        <dbReference type="ChEBI" id="CHEBI:15378"/>
        <dbReference type="ChEBI" id="CHEBI:57287"/>
        <dbReference type="ChEBI" id="CHEBI:57340"/>
        <dbReference type="EC" id="3.1.2.4"/>
    </reaction>
</comment>
<dbReference type="Gene3D" id="3.90.226.10">
    <property type="entry name" value="2-enoyl-CoA Hydratase, Chain A, domain 1"/>
    <property type="match status" value="1"/>
</dbReference>
<dbReference type="RefSeq" id="WP_169560537.1">
    <property type="nucleotide sequence ID" value="NZ_BSNF01000006.1"/>
</dbReference>
<reference evidence="5" key="1">
    <citation type="journal article" date="2014" name="Int. J. Syst. Evol. Microbiol.">
        <title>Complete genome of a new Firmicutes species belonging to the dominant human colonic microbiota ('Ruminococcus bicirculans') reveals two chromosomes and a selective capacity to utilize plant glucans.</title>
        <authorList>
            <consortium name="NISC Comparative Sequencing Program"/>
            <person name="Wegmann U."/>
            <person name="Louis P."/>
            <person name="Goesmann A."/>
            <person name="Henrissat B."/>
            <person name="Duncan S.H."/>
            <person name="Flint H.J."/>
        </authorList>
    </citation>
    <scope>NUCLEOTIDE SEQUENCE</scope>
    <source>
        <strain evidence="5">NBRC 103408</strain>
    </source>
</reference>
<dbReference type="EMBL" id="BSNF01000006">
    <property type="protein sequence ID" value="GLQ06459.1"/>
    <property type="molecule type" value="Genomic_DNA"/>
</dbReference>
<evidence type="ECO:0000256" key="2">
    <source>
        <dbReference type="ARBA" id="ARBA00011915"/>
    </source>
</evidence>
<evidence type="ECO:0000256" key="1">
    <source>
        <dbReference type="ARBA" id="ARBA00001709"/>
    </source>
</evidence>
<sequence length="356" mass="39058">MSEEQKQEQEIIFEIRGQMGVITLNRPKALNALTHEMAVALDAQLVEWADDPAVQAVLVKGAGEKAFCAGGDIVRLYNEGKSGGDYPYQFYRDEYVCNARVKHFPKPYIAFLDGIVMGGGVGVSVHGSHRIATEKTLFAMPETGIGLFPDVGGTYFLPRCPGEVGMYLGLTGDRLKAADTVYAEITTGFVASENLQALENALVSMEFSGNSFVQVNQLIKAYEEDPGEAPLQVLQAQIDAHFSKGSVEDILTSLEAAGDAWAMRVAASLKSKSPTALKLAFRQLREGAKAEFDECMQMEWRMVNRVIKGTEFYEGTRAVLIDRDQSPKWNPATLEDVHEADIDAYFAPLEVGELDI</sequence>
<dbReference type="Proteomes" id="UP001161409">
    <property type="component" value="Unassembled WGS sequence"/>
</dbReference>
<name>A0ABQ5U5A6_9PROT</name>